<keyword evidence="2" id="KW-0813">Transport</keyword>
<dbReference type="PROSITE" id="PS00211">
    <property type="entry name" value="ABC_TRANSPORTER_1"/>
    <property type="match status" value="1"/>
</dbReference>
<dbReference type="OrthoDB" id="9804819at2"/>
<dbReference type="InterPro" id="IPR003593">
    <property type="entry name" value="AAA+_ATPase"/>
</dbReference>
<dbReference type="InterPro" id="IPR003439">
    <property type="entry name" value="ABC_transporter-like_ATP-bd"/>
</dbReference>
<dbReference type="SUPFAM" id="SSF52540">
    <property type="entry name" value="P-loop containing nucleoside triphosphate hydrolases"/>
    <property type="match status" value="1"/>
</dbReference>
<dbReference type="Pfam" id="PF00005">
    <property type="entry name" value="ABC_tran"/>
    <property type="match status" value="1"/>
</dbReference>
<evidence type="ECO:0000256" key="1">
    <source>
        <dbReference type="ARBA" id="ARBA00005417"/>
    </source>
</evidence>
<dbReference type="PANTHER" id="PTHR43335:SF2">
    <property type="entry name" value="ABC TRANSPORTER, ATP-BINDING PROTEIN"/>
    <property type="match status" value="1"/>
</dbReference>
<dbReference type="SMART" id="SM00382">
    <property type="entry name" value="AAA"/>
    <property type="match status" value="1"/>
</dbReference>
<keyword evidence="7" id="KW-1185">Reference proteome</keyword>
<keyword evidence="3" id="KW-0547">Nucleotide-binding</keyword>
<sequence length="241" mass="25935">MTAIEIQDLAVRFGRRRALDAITADFGTGVHGLLGPNGAGKSTLIRVLATLTAPSGGSVRLLGHPPAGADLRPLRREIGYLPQEFGWYPRFTAREFVEHFGWLKEVPAAELMPAVDRALRRVGLGDRADEKLKRLSGGMRRRVGIAQAIVNDPGLLLLDEPTAGLDPEQQDEFRELLRELGRDRCVVLATHLMSDAKACDQVLVLDAGRPVFRGTPAELADGGDLADGYRAVLGASRAGAA</sequence>
<dbReference type="AlphaFoldDB" id="A0A4R4ZDW2"/>
<evidence type="ECO:0000313" key="7">
    <source>
        <dbReference type="Proteomes" id="UP000294947"/>
    </source>
</evidence>
<name>A0A4R4ZDW2_9PSEU</name>
<evidence type="ECO:0000313" key="6">
    <source>
        <dbReference type="EMBL" id="TDD56668.1"/>
    </source>
</evidence>
<dbReference type="CDD" id="cd03264">
    <property type="entry name" value="ABC_drug_resistance_like"/>
    <property type="match status" value="1"/>
</dbReference>
<comment type="caution">
    <text evidence="6">The sequence shown here is derived from an EMBL/GenBank/DDBJ whole genome shotgun (WGS) entry which is preliminary data.</text>
</comment>
<evidence type="ECO:0000256" key="2">
    <source>
        <dbReference type="ARBA" id="ARBA00022448"/>
    </source>
</evidence>
<organism evidence="6 7">
    <name type="scientific">Saccharopolyspora elongata</name>
    <dbReference type="NCBI Taxonomy" id="2530387"/>
    <lineage>
        <taxon>Bacteria</taxon>
        <taxon>Bacillati</taxon>
        <taxon>Actinomycetota</taxon>
        <taxon>Actinomycetes</taxon>
        <taxon>Pseudonocardiales</taxon>
        <taxon>Pseudonocardiaceae</taxon>
        <taxon>Saccharopolyspora</taxon>
    </lineage>
</organism>
<dbReference type="PANTHER" id="PTHR43335">
    <property type="entry name" value="ABC TRANSPORTER, ATP-BINDING PROTEIN"/>
    <property type="match status" value="1"/>
</dbReference>
<reference evidence="6 7" key="1">
    <citation type="submission" date="2019-03" db="EMBL/GenBank/DDBJ databases">
        <title>Draft genome sequences of novel Actinobacteria.</title>
        <authorList>
            <person name="Sahin N."/>
            <person name="Ay H."/>
            <person name="Saygin H."/>
        </authorList>
    </citation>
    <scope>NUCLEOTIDE SEQUENCE [LARGE SCALE GENOMIC DNA]</scope>
    <source>
        <strain evidence="6 7">7K502</strain>
    </source>
</reference>
<dbReference type="Proteomes" id="UP000294947">
    <property type="component" value="Unassembled WGS sequence"/>
</dbReference>
<dbReference type="GO" id="GO:0005524">
    <property type="term" value="F:ATP binding"/>
    <property type="evidence" value="ECO:0007669"/>
    <property type="project" value="UniProtKB-KW"/>
</dbReference>
<evidence type="ECO:0000256" key="4">
    <source>
        <dbReference type="ARBA" id="ARBA00022840"/>
    </source>
</evidence>
<protein>
    <submittedName>
        <fullName evidence="6">ABC transporter ATP-binding protein</fullName>
    </submittedName>
</protein>
<dbReference type="InterPro" id="IPR017871">
    <property type="entry name" value="ABC_transporter-like_CS"/>
</dbReference>
<dbReference type="PROSITE" id="PS50893">
    <property type="entry name" value="ABC_TRANSPORTER_2"/>
    <property type="match status" value="1"/>
</dbReference>
<evidence type="ECO:0000256" key="3">
    <source>
        <dbReference type="ARBA" id="ARBA00022741"/>
    </source>
</evidence>
<evidence type="ECO:0000259" key="5">
    <source>
        <dbReference type="PROSITE" id="PS50893"/>
    </source>
</evidence>
<proteinExistence type="inferred from homology"/>
<gene>
    <name evidence="6" type="ORF">E1288_00865</name>
</gene>
<feature type="domain" description="ABC transporter" evidence="5">
    <location>
        <begin position="4"/>
        <end position="232"/>
    </location>
</feature>
<keyword evidence="4 6" id="KW-0067">ATP-binding</keyword>
<dbReference type="GO" id="GO:0016887">
    <property type="term" value="F:ATP hydrolysis activity"/>
    <property type="evidence" value="ECO:0007669"/>
    <property type="project" value="InterPro"/>
</dbReference>
<dbReference type="InterPro" id="IPR027417">
    <property type="entry name" value="P-loop_NTPase"/>
</dbReference>
<dbReference type="Gene3D" id="3.40.50.300">
    <property type="entry name" value="P-loop containing nucleotide triphosphate hydrolases"/>
    <property type="match status" value="1"/>
</dbReference>
<dbReference type="RefSeq" id="WP_132479283.1">
    <property type="nucleotide sequence ID" value="NZ_SMKW01000001.1"/>
</dbReference>
<dbReference type="EMBL" id="SMKW01000001">
    <property type="protein sequence ID" value="TDD56668.1"/>
    <property type="molecule type" value="Genomic_DNA"/>
</dbReference>
<accession>A0A4R4ZDW2</accession>
<comment type="similarity">
    <text evidence="1">Belongs to the ABC transporter superfamily.</text>
</comment>